<dbReference type="PANTHER" id="PTHR15663:SF6">
    <property type="entry name" value="COMM DOMAIN-CONTAINING PROTEIN-RELATED"/>
    <property type="match status" value="1"/>
</dbReference>
<evidence type="ECO:0000313" key="2">
    <source>
        <dbReference type="RefSeq" id="XP_011069993.1"/>
    </source>
</evidence>
<dbReference type="Proteomes" id="UP000504604">
    <property type="component" value="Linkage group LG2"/>
</dbReference>
<evidence type="ECO:0000313" key="1">
    <source>
        <dbReference type="Proteomes" id="UP000504604"/>
    </source>
</evidence>
<sequence length="288" mass="32467">MIGDTTLSEHLHKLVGVKSEQELENLLQLLWRTRKTGLSDPQKSFLQSLLKLHSLGDLELVLASLRWVIRSCVQKNLEGDNIMKLLPPDLPLELHSMLLITLQKHQRQWKGELSQEQPVLGQTRFSHQANAALSAPSSLFPSLEVSRSLLSLQVHPLPQLNGPNLRGPTPTTAERNVMCFPELTLQNDVVPPEMLGVLPRVKSMTWTVENKSVTPANRVAIITLKLQDYTKSPTNEMEMKFQLTKDTLEAVLRSMAYINEQLSRLVSILFLNFMVGSSSGPLQKKQRQ</sequence>
<dbReference type="OrthoDB" id="1915155at2759"/>
<dbReference type="GeneID" id="105155755"/>
<accession>A0A6I9SLP1</accession>
<name>A0A6I9SLP1_SESIN</name>
<dbReference type="InterPro" id="IPR037360">
    <property type="entry name" value="COMMD9"/>
</dbReference>
<dbReference type="PANTHER" id="PTHR15663">
    <property type="entry name" value="COMM DOMAIN-CONTAINING PROTEIN 9"/>
    <property type="match status" value="1"/>
</dbReference>
<dbReference type="RefSeq" id="XP_011069993.1">
    <property type="nucleotide sequence ID" value="XM_011071691.2"/>
</dbReference>
<reference evidence="2" key="1">
    <citation type="submission" date="2025-08" db="UniProtKB">
        <authorList>
            <consortium name="RefSeq"/>
        </authorList>
    </citation>
    <scope>IDENTIFICATION</scope>
</reference>
<dbReference type="KEGG" id="sind:105155755"/>
<organism evidence="1 2">
    <name type="scientific">Sesamum indicum</name>
    <name type="common">Oriental sesame</name>
    <name type="synonym">Sesamum orientale</name>
    <dbReference type="NCBI Taxonomy" id="4182"/>
    <lineage>
        <taxon>Eukaryota</taxon>
        <taxon>Viridiplantae</taxon>
        <taxon>Streptophyta</taxon>
        <taxon>Embryophyta</taxon>
        <taxon>Tracheophyta</taxon>
        <taxon>Spermatophyta</taxon>
        <taxon>Magnoliopsida</taxon>
        <taxon>eudicotyledons</taxon>
        <taxon>Gunneridae</taxon>
        <taxon>Pentapetalae</taxon>
        <taxon>asterids</taxon>
        <taxon>lamiids</taxon>
        <taxon>Lamiales</taxon>
        <taxon>Pedaliaceae</taxon>
        <taxon>Sesamum</taxon>
    </lineage>
</organism>
<proteinExistence type="predicted"/>
<protein>
    <submittedName>
        <fullName evidence="2">Uncharacterized protein LOC105155755 isoform X1</fullName>
    </submittedName>
</protein>
<dbReference type="AlphaFoldDB" id="A0A6I9SLP1"/>
<keyword evidence="1" id="KW-1185">Reference proteome</keyword>
<gene>
    <name evidence="2" type="primary">LOC105155755</name>
</gene>
<dbReference type="InParanoid" id="A0A6I9SLP1"/>